<feature type="binding site" evidence="2">
    <location>
        <begin position="39"/>
        <end position="42"/>
    </location>
    <ligand>
        <name>substrate</name>
    </ligand>
</feature>
<protein>
    <recommendedName>
        <fullName evidence="2">Isoprenyl transferase</fullName>
        <ecNumber evidence="2">2.5.1.-</ecNumber>
    </recommendedName>
</protein>
<dbReference type="EMBL" id="WXEY01000015">
    <property type="protein sequence ID" value="MZP30568.1"/>
    <property type="molecule type" value="Genomic_DNA"/>
</dbReference>
<dbReference type="CDD" id="cd00475">
    <property type="entry name" value="Cis_IPPS"/>
    <property type="match status" value="1"/>
</dbReference>
<keyword evidence="2" id="KW-0460">Magnesium</keyword>
<comment type="function">
    <text evidence="2">Catalyzes the condensation of isopentenyl diphosphate (IPP) with allylic pyrophosphates generating different type of terpenoids.</text>
</comment>
<dbReference type="PROSITE" id="PS01066">
    <property type="entry name" value="UPP_SYNTHASE"/>
    <property type="match status" value="1"/>
</dbReference>
<keyword evidence="2" id="KW-0479">Metal-binding</keyword>
<feature type="binding site" evidence="2">
    <location>
        <position position="38"/>
    </location>
    <ligand>
        <name>Mg(2+)</name>
        <dbReference type="ChEBI" id="CHEBI:18420"/>
    </ligand>
</feature>
<dbReference type="EC" id="2.5.1.-" evidence="2"/>
<feature type="binding site" evidence="2">
    <location>
        <position position="43"/>
    </location>
    <ligand>
        <name>substrate</name>
    </ligand>
</feature>
<feature type="binding site" evidence="2">
    <location>
        <begin position="212"/>
        <end position="214"/>
    </location>
    <ligand>
        <name>substrate</name>
    </ligand>
</feature>
<feature type="active site" evidence="2">
    <location>
        <position position="38"/>
    </location>
</feature>
<dbReference type="Proteomes" id="UP000463470">
    <property type="component" value="Unassembled WGS sequence"/>
</dbReference>
<feature type="binding site" evidence="2">
    <location>
        <position position="225"/>
    </location>
    <ligand>
        <name>Mg(2+)</name>
        <dbReference type="ChEBI" id="CHEBI:18420"/>
    </ligand>
</feature>
<feature type="binding site" evidence="2">
    <location>
        <position position="206"/>
    </location>
    <ligand>
        <name>substrate</name>
    </ligand>
</feature>
<dbReference type="InterPro" id="IPR018520">
    <property type="entry name" value="UPP_synth-like_CS"/>
</dbReference>
<dbReference type="NCBIfam" id="NF011405">
    <property type="entry name" value="PRK14830.1"/>
    <property type="match status" value="1"/>
</dbReference>
<feature type="binding site" evidence="2">
    <location>
        <position position="87"/>
    </location>
    <ligand>
        <name>substrate</name>
    </ligand>
</feature>
<dbReference type="InterPro" id="IPR036424">
    <property type="entry name" value="UPP_synth-like_sf"/>
</dbReference>
<comment type="similarity">
    <text evidence="2">Belongs to the UPP synthase family.</text>
</comment>
<dbReference type="NCBIfam" id="TIGR00055">
    <property type="entry name" value="uppS"/>
    <property type="match status" value="1"/>
</dbReference>
<feature type="binding site" evidence="2">
    <location>
        <position position="51"/>
    </location>
    <ligand>
        <name>substrate</name>
    </ligand>
</feature>
<dbReference type="GO" id="GO:0005829">
    <property type="term" value="C:cytosol"/>
    <property type="evidence" value="ECO:0007669"/>
    <property type="project" value="TreeGrafter"/>
</dbReference>
<dbReference type="PANTHER" id="PTHR10291">
    <property type="entry name" value="DEHYDRODOLICHYL DIPHOSPHATE SYNTHASE FAMILY MEMBER"/>
    <property type="match status" value="1"/>
</dbReference>
<dbReference type="OrthoDB" id="4191603at2"/>
<comment type="subunit">
    <text evidence="2">Homodimer.</text>
</comment>
<dbReference type="SUPFAM" id="SSF64005">
    <property type="entry name" value="Undecaprenyl diphosphate synthase"/>
    <property type="match status" value="1"/>
</dbReference>
<dbReference type="InterPro" id="IPR001441">
    <property type="entry name" value="UPP_synth-like"/>
</dbReference>
<name>A0A845LA39_9FIRM</name>
<dbReference type="PANTHER" id="PTHR10291:SF0">
    <property type="entry name" value="DEHYDRODOLICHYL DIPHOSPHATE SYNTHASE 2"/>
    <property type="match status" value="1"/>
</dbReference>
<comment type="cofactor">
    <cofactor evidence="2">
        <name>Mg(2+)</name>
        <dbReference type="ChEBI" id="CHEBI:18420"/>
    </cofactor>
    <text evidence="2">Binds 2 magnesium ions per subunit.</text>
</comment>
<comment type="caution">
    <text evidence="3">The sequence shown here is derived from an EMBL/GenBank/DDBJ whole genome shotgun (WGS) entry which is preliminary data.</text>
</comment>
<dbReference type="RefSeq" id="WP_161259090.1">
    <property type="nucleotide sequence ID" value="NZ_WXEY01000015.1"/>
</dbReference>
<feature type="binding site" evidence="2">
    <location>
        <begin position="83"/>
        <end position="85"/>
    </location>
    <ligand>
        <name>substrate</name>
    </ligand>
</feature>
<accession>A0A845LA39</accession>
<dbReference type="GO" id="GO:0030145">
    <property type="term" value="F:manganese ion binding"/>
    <property type="evidence" value="ECO:0007669"/>
    <property type="project" value="TreeGrafter"/>
</dbReference>
<dbReference type="GO" id="GO:0008834">
    <property type="term" value="F:ditrans,polycis-undecaprenyl-diphosphate synthase [(2E,6E)-farnesyl-diphosphate specific] activity"/>
    <property type="evidence" value="ECO:0007669"/>
    <property type="project" value="TreeGrafter"/>
</dbReference>
<dbReference type="AlphaFoldDB" id="A0A845LA39"/>
<dbReference type="Gene3D" id="3.40.1180.10">
    <property type="entry name" value="Decaprenyl diphosphate synthase-like"/>
    <property type="match status" value="1"/>
</dbReference>
<organism evidence="3 4">
    <name type="scientific">Heliomicrobium undosum</name>
    <dbReference type="NCBI Taxonomy" id="121734"/>
    <lineage>
        <taxon>Bacteria</taxon>
        <taxon>Bacillati</taxon>
        <taxon>Bacillota</taxon>
        <taxon>Clostridia</taxon>
        <taxon>Eubacteriales</taxon>
        <taxon>Heliobacteriaceae</taxon>
        <taxon>Heliomicrobium</taxon>
    </lineage>
</organism>
<evidence type="ECO:0000313" key="4">
    <source>
        <dbReference type="Proteomes" id="UP000463470"/>
    </source>
</evidence>
<dbReference type="GO" id="GO:0000287">
    <property type="term" value="F:magnesium ion binding"/>
    <property type="evidence" value="ECO:0007669"/>
    <property type="project" value="UniProtKB-UniRule"/>
</dbReference>
<gene>
    <name evidence="3" type="ORF">GTO91_12675</name>
</gene>
<evidence type="ECO:0000313" key="3">
    <source>
        <dbReference type="EMBL" id="MZP30568.1"/>
    </source>
</evidence>
<feature type="binding site" evidence="2">
    <location>
        <position position="89"/>
    </location>
    <ligand>
        <name>substrate</name>
    </ligand>
</feature>
<dbReference type="Pfam" id="PF01255">
    <property type="entry name" value="Prenyltransf"/>
    <property type="match status" value="1"/>
</dbReference>
<proteinExistence type="inferred from homology"/>
<keyword evidence="4" id="KW-1185">Reference proteome</keyword>
<evidence type="ECO:0000256" key="1">
    <source>
        <dbReference type="ARBA" id="ARBA00022679"/>
    </source>
</evidence>
<feature type="active site" description="Proton acceptor" evidence="2">
    <location>
        <position position="86"/>
    </location>
</feature>
<feature type="binding site" evidence="2">
    <location>
        <position position="55"/>
    </location>
    <ligand>
        <name>substrate</name>
    </ligand>
</feature>
<dbReference type="HAMAP" id="MF_01139">
    <property type="entry name" value="ISPT"/>
    <property type="match status" value="1"/>
</dbReference>
<dbReference type="FunFam" id="3.40.1180.10:FF:000001">
    <property type="entry name" value="(2E,6E)-farnesyl-diphosphate-specific ditrans,polycis-undecaprenyl-diphosphate synthase"/>
    <property type="match status" value="1"/>
</dbReference>
<dbReference type="GO" id="GO:0016094">
    <property type="term" value="P:polyprenol biosynthetic process"/>
    <property type="evidence" value="ECO:0007669"/>
    <property type="project" value="TreeGrafter"/>
</dbReference>
<reference evidence="3 4" key="1">
    <citation type="submission" date="2020-01" db="EMBL/GenBank/DDBJ databases">
        <title>Whole-genome sequence of Heliobacterium undosum DSM 13378.</title>
        <authorList>
            <person name="Kyndt J.A."/>
            <person name="Meyer T.E."/>
        </authorList>
    </citation>
    <scope>NUCLEOTIDE SEQUENCE [LARGE SCALE GENOMIC DNA]</scope>
    <source>
        <strain evidence="3 4">DSM 13378</strain>
    </source>
</reference>
<sequence length="260" mass="29927">MPPSFWPFGRSKDAEPEQSLIQKIDPHRIPQHVAIIMDGNGRWAKRRGLPRVAGHRAGVQSLRRVLETCEEFGIRYLTVYAFSTENWKRPADEVNALFDLLVEYLQRELDTLHDKGVQIRAIGKVSELPENPRKELERAVRHTANNDKLILNVALNYGGRIEIVEAVKAIARQARDGQIDPERIDEAFLNRHLYTADVPDPDLLIRPSGELRLSNFLLWQSAYTEIWVTPTLWPDFGRKEMIQALVDYQGRDRRFGGVKV</sequence>
<keyword evidence="1 2" id="KW-0808">Transferase</keyword>
<evidence type="ECO:0000256" key="2">
    <source>
        <dbReference type="HAMAP-Rule" id="MF_01139"/>
    </source>
</evidence>